<proteinExistence type="predicted"/>
<reference evidence="1 2" key="1">
    <citation type="submission" date="2013-09" db="EMBL/GenBank/DDBJ databases">
        <title>Whole genome shotgun sequence of Vibrio azureus NBRC 104587.</title>
        <authorList>
            <person name="Isaki S."/>
            <person name="Hosoyama A."/>
            <person name="Numata M."/>
            <person name="Hashimoto M."/>
            <person name="Hosoyama Y."/>
            <person name="Tsuchikane K."/>
            <person name="Noguchi M."/>
            <person name="Hirakata S."/>
            <person name="Ichikawa N."/>
            <person name="Ohji S."/>
            <person name="Yamazoe A."/>
            <person name="Fujita N."/>
        </authorList>
    </citation>
    <scope>NUCLEOTIDE SEQUENCE [LARGE SCALE GENOMIC DNA]</scope>
    <source>
        <strain evidence="1 2">NBRC 104587</strain>
    </source>
</reference>
<evidence type="ECO:0000313" key="2">
    <source>
        <dbReference type="Proteomes" id="UP000016567"/>
    </source>
</evidence>
<gene>
    <name evidence="1" type="ORF">VAZ01S_040_00470</name>
</gene>
<keyword evidence="2" id="KW-1185">Reference proteome</keyword>
<dbReference type="AlphaFoldDB" id="U3CD81"/>
<evidence type="ECO:0000313" key="1">
    <source>
        <dbReference type="EMBL" id="GAD76293.1"/>
    </source>
</evidence>
<comment type="caution">
    <text evidence="1">The sequence shown here is derived from an EMBL/GenBank/DDBJ whole genome shotgun (WGS) entry which is preliminary data.</text>
</comment>
<sequence>MHTTVFEYGYLSFEQSACDELGAELISKSAFEYLKEVCLSANESEASKCLGLTKRHGYELIQVKNYVGVLFTPTGEHIEVLPKTGRKAADRETAISESRQMLLIMLQHLGSFRYVASDQASIASKKMPLLEVFIEQFLQSVNRLVKRGLKSDYVTQADNLNYQKGKLLVGQQLRRNLINQHKFYVDYDEYLINRPANRLITTALNKLVAYTRSPSNQRLLRELQFAFVDVPVSKSVKKDLSALKLDRSMLNYHAPIAWAQLILEGFSPLSMKGESSALSLMFPMEAVFESYVASVLKSNLPENVELTTQASSKHLVKHNQHAHFQLKPDLLMTLPDKPQVVLDTKWKLLDLDAHNYGISQSDMYQMFAYGHKYLKGSGVLYLIYPAHENFIKPIEHSFDFSDSLKLWVVPFVMSPEGNSRVIWPSHDYVKSTSVFKSIHVRT</sequence>
<dbReference type="PANTHER" id="PTHR38733:SF1">
    <property type="entry name" value="TYPE IV METHYL-DIRECTED RESTRICTION ENZYME ECOKMCRBC"/>
    <property type="match status" value="1"/>
</dbReference>
<protein>
    <submittedName>
        <fullName evidence="1">Putative 5-methylcytosine-specific restriction enzyme</fullName>
    </submittedName>
</protein>
<dbReference type="InterPro" id="IPR019292">
    <property type="entry name" value="McrC"/>
</dbReference>
<dbReference type="PANTHER" id="PTHR38733">
    <property type="entry name" value="PROTEIN MCRC"/>
    <property type="match status" value="1"/>
</dbReference>
<dbReference type="STRING" id="1219077.VAZ01S_040_00470"/>
<dbReference type="eggNOG" id="COG4268">
    <property type="taxonomic scope" value="Bacteria"/>
</dbReference>
<dbReference type="Proteomes" id="UP000016567">
    <property type="component" value="Unassembled WGS sequence"/>
</dbReference>
<name>U3CD81_9VIBR</name>
<organism evidence="1 2">
    <name type="scientific">Vibrio azureus NBRC 104587</name>
    <dbReference type="NCBI Taxonomy" id="1219077"/>
    <lineage>
        <taxon>Bacteria</taxon>
        <taxon>Pseudomonadati</taxon>
        <taxon>Pseudomonadota</taxon>
        <taxon>Gammaproteobacteria</taxon>
        <taxon>Vibrionales</taxon>
        <taxon>Vibrionaceae</taxon>
        <taxon>Vibrio</taxon>
    </lineage>
</organism>
<dbReference type="OrthoDB" id="307209at2"/>
<dbReference type="EMBL" id="BATL01000040">
    <property type="protein sequence ID" value="GAD76293.1"/>
    <property type="molecule type" value="Genomic_DNA"/>
</dbReference>
<dbReference type="Pfam" id="PF10117">
    <property type="entry name" value="McrBC"/>
    <property type="match status" value="1"/>
</dbReference>
<accession>U3CD81</accession>
<dbReference type="RefSeq" id="WP_021710043.1">
    <property type="nucleotide sequence ID" value="NZ_BAOB01000070.1"/>
</dbReference>